<proteinExistence type="predicted"/>
<evidence type="ECO:0000313" key="6">
    <source>
        <dbReference type="EMBL" id="KAK9739164.1"/>
    </source>
</evidence>
<gene>
    <name evidence="6" type="ORF">QE152_g9256</name>
</gene>
<keyword evidence="2 5" id="KW-0812">Transmembrane</keyword>
<dbReference type="InterPro" id="IPR005828">
    <property type="entry name" value="MFS_sugar_transport-like"/>
</dbReference>
<accession>A0AAW1LZY3</accession>
<evidence type="ECO:0000313" key="7">
    <source>
        <dbReference type="Proteomes" id="UP001458880"/>
    </source>
</evidence>
<keyword evidence="6" id="KW-0762">Sugar transport</keyword>
<keyword evidence="6" id="KW-0813">Transport</keyword>
<reference evidence="6 7" key="1">
    <citation type="journal article" date="2024" name="BMC Genomics">
        <title>De novo assembly and annotation of Popillia japonica's genome with initial clues to its potential as an invasive pest.</title>
        <authorList>
            <person name="Cucini C."/>
            <person name="Boschi S."/>
            <person name="Funari R."/>
            <person name="Cardaioli E."/>
            <person name="Iannotti N."/>
            <person name="Marturano G."/>
            <person name="Paoli F."/>
            <person name="Bruttini M."/>
            <person name="Carapelli A."/>
            <person name="Frati F."/>
            <person name="Nardi F."/>
        </authorList>
    </citation>
    <scope>NUCLEOTIDE SEQUENCE [LARGE SCALE GENOMIC DNA]</scope>
    <source>
        <strain evidence="6">DMR45628</strain>
    </source>
</reference>
<name>A0AAW1LZY3_POPJA</name>
<keyword evidence="3 5" id="KW-1133">Transmembrane helix</keyword>
<keyword evidence="7" id="KW-1185">Reference proteome</keyword>
<dbReference type="GO" id="GO:0015149">
    <property type="term" value="F:hexose transmembrane transporter activity"/>
    <property type="evidence" value="ECO:0007669"/>
    <property type="project" value="TreeGrafter"/>
</dbReference>
<dbReference type="PANTHER" id="PTHR23503">
    <property type="entry name" value="SOLUTE CARRIER FAMILY 2"/>
    <property type="match status" value="1"/>
</dbReference>
<sequence length="126" mass="13742">MNILWPTIVSIFLVGGTIGSLTGSWFADRVGRKGGLICGLVLLVTAAVFFFSTKLVNSVEVLIIGRLLIGLAADSKLVDHFLKFDKLIRDLEQAGSKLDESDKICHLLLIRDLEQAGSKLDESDKI</sequence>
<dbReference type="SUPFAM" id="SSF103473">
    <property type="entry name" value="MFS general substrate transporter"/>
    <property type="match status" value="1"/>
</dbReference>
<dbReference type="Gene3D" id="1.20.1250.20">
    <property type="entry name" value="MFS general substrate transporter like domains"/>
    <property type="match status" value="1"/>
</dbReference>
<feature type="transmembrane region" description="Helical" evidence="5">
    <location>
        <begin position="34"/>
        <end position="52"/>
    </location>
</feature>
<keyword evidence="4 5" id="KW-0472">Membrane</keyword>
<dbReference type="Proteomes" id="UP001458880">
    <property type="component" value="Unassembled WGS sequence"/>
</dbReference>
<dbReference type="PANTHER" id="PTHR23503:SF127">
    <property type="entry name" value="FI08437P-RELATED"/>
    <property type="match status" value="1"/>
</dbReference>
<dbReference type="InterPro" id="IPR045263">
    <property type="entry name" value="GLUT"/>
</dbReference>
<dbReference type="GO" id="GO:0016020">
    <property type="term" value="C:membrane"/>
    <property type="evidence" value="ECO:0007669"/>
    <property type="project" value="UniProtKB-SubCell"/>
</dbReference>
<dbReference type="AlphaFoldDB" id="A0AAW1LZY3"/>
<evidence type="ECO:0000256" key="3">
    <source>
        <dbReference type="ARBA" id="ARBA00022989"/>
    </source>
</evidence>
<dbReference type="InterPro" id="IPR036259">
    <property type="entry name" value="MFS_trans_sf"/>
</dbReference>
<organism evidence="6 7">
    <name type="scientific">Popillia japonica</name>
    <name type="common">Japanese beetle</name>
    <dbReference type="NCBI Taxonomy" id="7064"/>
    <lineage>
        <taxon>Eukaryota</taxon>
        <taxon>Metazoa</taxon>
        <taxon>Ecdysozoa</taxon>
        <taxon>Arthropoda</taxon>
        <taxon>Hexapoda</taxon>
        <taxon>Insecta</taxon>
        <taxon>Pterygota</taxon>
        <taxon>Neoptera</taxon>
        <taxon>Endopterygota</taxon>
        <taxon>Coleoptera</taxon>
        <taxon>Polyphaga</taxon>
        <taxon>Scarabaeiformia</taxon>
        <taxon>Scarabaeidae</taxon>
        <taxon>Rutelinae</taxon>
        <taxon>Popillia</taxon>
    </lineage>
</organism>
<evidence type="ECO:0000256" key="1">
    <source>
        <dbReference type="ARBA" id="ARBA00004370"/>
    </source>
</evidence>
<evidence type="ECO:0000256" key="4">
    <source>
        <dbReference type="ARBA" id="ARBA00023136"/>
    </source>
</evidence>
<protein>
    <submittedName>
        <fullName evidence="6">Sugar transporter</fullName>
    </submittedName>
</protein>
<evidence type="ECO:0000256" key="2">
    <source>
        <dbReference type="ARBA" id="ARBA00022692"/>
    </source>
</evidence>
<comment type="subcellular location">
    <subcellularLocation>
        <location evidence="1">Membrane</location>
    </subcellularLocation>
</comment>
<feature type="transmembrane region" description="Helical" evidence="5">
    <location>
        <begin position="6"/>
        <end position="27"/>
    </location>
</feature>
<dbReference type="EMBL" id="JASPKY010000078">
    <property type="protein sequence ID" value="KAK9739164.1"/>
    <property type="molecule type" value="Genomic_DNA"/>
</dbReference>
<dbReference type="Pfam" id="PF00083">
    <property type="entry name" value="Sugar_tr"/>
    <property type="match status" value="1"/>
</dbReference>
<comment type="caution">
    <text evidence="6">The sequence shown here is derived from an EMBL/GenBank/DDBJ whole genome shotgun (WGS) entry which is preliminary data.</text>
</comment>
<evidence type="ECO:0000256" key="5">
    <source>
        <dbReference type="SAM" id="Phobius"/>
    </source>
</evidence>